<feature type="domain" description="Pyrroline-5-carboxylate reductase catalytic N-terminal" evidence="7">
    <location>
        <begin position="19"/>
        <end position="112"/>
    </location>
</feature>
<dbReference type="NCBIfam" id="TIGR00112">
    <property type="entry name" value="proC"/>
    <property type="match status" value="1"/>
</dbReference>
<keyword evidence="10" id="KW-1185">Reference proteome</keyword>
<dbReference type="Gene3D" id="3.40.50.720">
    <property type="entry name" value="NAD(P)-binding Rossmann-like Domain"/>
    <property type="match status" value="1"/>
</dbReference>
<protein>
    <recommendedName>
        <fullName evidence="4 5">Pyrroline-5-carboxylate reductase</fullName>
        <shortName evidence="4">P5C reductase</shortName>
        <shortName evidence="4">P5CR</shortName>
        <ecNumber evidence="4 5">1.5.1.2</ecNumber>
    </recommendedName>
    <alternativeName>
        <fullName evidence="4">PCA reductase</fullName>
    </alternativeName>
</protein>
<evidence type="ECO:0000256" key="2">
    <source>
        <dbReference type="ARBA" id="ARBA00022857"/>
    </source>
</evidence>
<dbReference type="HAMAP" id="MF_01925">
    <property type="entry name" value="P5C_reductase"/>
    <property type="match status" value="1"/>
</dbReference>
<dbReference type="GO" id="GO:0055129">
    <property type="term" value="P:L-proline biosynthetic process"/>
    <property type="evidence" value="ECO:0007669"/>
    <property type="project" value="UniProtKB-UniRule"/>
</dbReference>
<dbReference type="OrthoDB" id="9805754at2"/>
<dbReference type="InterPro" id="IPR000304">
    <property type="entry name" value="Pyrroline-COOH_reductase"/>
</dbReference>
<dbReference type="InterPro" id="IPR036291">
    <property type="entry name" value="NAD(P)-bd_dom_sf"/>
</dbReference>
<comment type="catalytic activity">
    <reaction evidence="4">
        <text>L-proline + NADP(+) = (S)-1-pyrroline-5-carboxylate + NADPH + 2 H(+)</text>
        <dbReference type="Rhea" id="RHEA:14109"/>
        <dbReference type="ChEBI" id="CHEBI:15378"/>
        <dbReference type="ChEBI" id="CHEBI:17388"/>
        <dbReference type="ChEBI" id="CHEBI:57783"/>
        <dbReference type="ChEBI" id="CHEBI:58349"/>
        <dbReference type="ChEBI" id="CHEBI:60039"/>
        <dbReference type="EC" id="1.5.1.2"/>
    </reaction>
</comment>
<dbReference type="UniPathway" id="UPA00098">
    <property type="reaction ID" value="UER00361"/>
</dbReference>
<dbReference type="Gene3D" id="1.10.3730.10">
    <property type="entry name" value="ProC C-terminal domain-like"/>
    <property type="match status" value="1"/>
</dbReference>
<name>A0A1Z1FA41_9SPHN</name>
<comment type="similarity">
    <text evidence="1 4">Belongs to the pyrroline-5-carboxylate reductase family.</text>
</comment>
<comment type="catalytic activity">
    <reaction evidence="4">
        <text>L-proline + NAD(+) = (S)-1-pyrroline-5-carboxylate + NADH + 2 H(+)</text>
        <dbReference type="Rhea" id="RHEA:14105"/>
        <dbReference type="ChEBI" id="CHEBI:15378"/>
        <dbReference type="ChEBI" id="CHEBI:17388"/>
        <dbReference type="ChEBI" id="CHEBI:57540"/>
        <dbReference type="ChEBI" id="CHEBI:57945"/>
        <dbReference type="ChEBI" id="CHEBI:60039"/>
        <dbReference type="EC" id="1.5.1.2"/>
    </reaction>
</comment>
<evidence type="ECO:0000256" key="5">
    <source>
        <dbReference type="NCBIfam" id="TIGR00112"/>
    </source>
</evidence>
<dbReference type="InterPro" id="IPR008927">
    <property type="entry name" value="6-PGluconate_DH-like_C_sf"/>
</dbReference>
<evidence type="ECO:0000259" key="8">
    <source>
        <dbReference type="Pfam" id="PF14748"/>
    </source>
</evidence>
<organism evidence="9 10">
    <name type="scientific">Croceicoccus marinus</name>
    <dbReference type="NCBI Taxonomy" id="450378"/>
    <lineage>
        <taxon>Bacteria</taxon>
        <taxon>Pseudomonadati</taxon>
        <taxon>Pseudomonadota</taxon>
        <taxon>Alphaproteobacteria</taxon>
        <taxon>Sphingomonadales</taxon>
        <taxon>Erythrobacteraceae</taxon>
        <taxon>Croceicoccus</taxon>
    </lineage>
</organism>
<dbReference type="EC" id="1.5.1.2" evidence="4 5"/>
<dbReference type="Pfam" id="PF03807">
    <property type="entry name" value="F420_oxidored"/>
    <property type="match status" value="1"/>
</dbReference>
<feature type="binding site" evidence="6">
    <location>
        <begin position="83"/>
        <end position="86"/>
    </location>
    <ligand>
        <name>NADP(+)</name>
        <dbReference type="ChEBI" id="CHEBI:58349"/>
    </ligand>
</feature>
<keyword evidence="4" id="KW-0963">Cytoplasm</keyword>
<evidence type="ECO:0000313" key="9">
    <source>
        <dbReference type="EMBL" id="ARU15605.1"/>
    </source>
</evidence>
<dbReference type="EMBL" id="CP019602">
    <property type="protein sequence ID" value="ARU15605.1"/>
    <property type="molecule type" value="Genomic_DNA"/>
</dbReference>
<proteinExistence type="inferred from homology"/>
<comment type="pathway">
    <text evidence="4">Amino-acid biosynthesis; L-proline biosynthesis; L-proline from L-glutamate 5-semialdehyde: step 1/1.</text>
</comment>
<keyword evidence="4" id="KW-0641">Proline biosynthesis</keyword>
<reference evidence="9 10" key="1">
    <citation type="submission" date="2017-01" db="EMBL/GenBank/DDBJ databases">
        <title>Complete genome sequence of esterase-producing bacterium Croceicoccus marinus E4A9.</title>
        <authorList>
            <person name="Wu Y.-H."/>
            <person name="Cheng H."/>
            <person name="Xu L."/>
            <person name="Huo Y.-Y."/>
            <person name="Wang C.-S."/>
            <person name="Xu X.-W."/>
        </authorList>
    </citation>
    <scope>NUCLEOTIDE SEQUENCE [LARGE SCALE GENOMIC DNA]</scope>
    <source>
        <strain evidence="9 10">E4A9</strain>
    </source>
</reference>
<evidence type="ECO:0000259" key="7">
    <source>
        <dbReference type="Pfam" id="PF03807"/>
    </source>
</evidence>
<dbReference type="GO" id="GO:0004735">
    <property type="term" value="F:pyrroline-5-carboxylate reductase activity"/>
    <property type="evidence" value="ECO:0007669"/>
    <property type="project" value="UniProtKB-UniRule"/>
</dbReference>
<evidence type="ECO:0000256" key="6">
    <source>
        <dbReference type="PIRSR" id="PIRSR000193-1"/>
    </source>
</evidence>
<dbReference type="STRING" id="450378.GCA_001661675_00937"/>
<evidence type="ECO:0000256" key="3">
    <source>
        <dbReference type="ARBA" id="ARBA00023002"/>
    </source>
</evidence>
<dbReference type="InterPro" id="IPR028939">
    <property type="entry name" value="P5C_Rdtase_cat_N"/>
</dbReference>
<evidence type="ECO:0000256" key="1">
    <source>
        <dbReference type="ARBA" id="ARBA00005525"/>
    </source>
</evidence>
<keyword evidence="3 4" id="KW-0560">Oxidoreductase</keyword>
<dbReference type="KEGG" id="cman:A9D14_04680"/>
<comment type="subcellular location">
    <subcellularLocation>
        <location evidence="4">Cytoplasm</location>
    </subcellularLocation>
</comment>
<dbReference type="PANTHER" id="PTHR11645">
    <property type="entry name" value="PYRROLINE-5-CARBOXYLATE REDUCTASE"/>
    <property type="match status" value="1"/>
</dbReference>
<gene>
    <name evidence="4" type="primary">proC</name>
    <name evidence="9" type="ORF">A9D14_04680</name>
</gene>
<keyword evidence="2 4" id="KW-0521">NADP</keyword>
<evidence type="ECO:0000313" key="10">
    <source>
        <dbReference type="Proteomes" id="UP000195807"/>
    </source>
</evidence>
<dbReference type="PIRSF" id="PIRSF000193">
    <property type="entry name" value="Pyrrol-5-carb_rd"/>
    <property type="match status" value="1"/>
</dbReference>
<dbReference type="Pfam" id="PF14748">
    <property type="entry name" value="P5CR_dimer"/>
    <property type="match status" value="1"/>
</dbReference>
<dbReference type="InterPro" id="IPR029036">
    <property type="entry name" value="P5CR_dimer"/>
</dbReference>
<dbReference type="FunFam" id="1.10.3730.10:FF:000001">
    <property type="entry name" value="Pyrroline-5-carboxylate reductase"/>
    <property type="match status" value="1"/>
</dbReference>
<keyword evidence="4" id="KW-0028">Amino-acid biosynthesis</keyword>
<feature type="domain" description="Pyrroline-5-carboxylate reductase dimerisation" evidence="8">
    <location>
        <begin position="176"/>
        <end position="281"/>
    </location>
</feature>
<sequence length="284" mass="29269">MSTDISSQSQNTQPDGRVLLVGCGNMGFAMLKGWIEQGTPANRIDVVEPNDDLRQRAAGTGASVHADVADIIDGEAPAMAIIAVKPQMMARVLAAYKPFAAAGTTFVSVAAGTLLGTIEGALGQGSAVIRCMPNTPAAVGKGMMVCCANEAVTDKARAVCETLLSSSGSVAFVEEERLMDAVTGVSGSGPAYVFHFIEAMAEAGVKSGLPEELSKELAIQTVYGAAAYARSSDEDPGQLRSNVTSPNGTTAAALDVLMGTGRLRELVAEAVEAAAERSRELSRD</sequence>
<dbReference type="PANTHER" id="PTHR11645:SF0">
    <property type="entry name" value="PYRROLINE-5-CARBOXYLATE REDUCTASE 3"/>
    <property type="match status" value="1"/>
</dbReference>
<comment type="function">
    <text evidence="4">Catalyzes the reduction of 1-pyrroline-5-carboxylate (PCA) to L-proline.</text>
</comment>
<dbReference type="SUPFAM" id="SSF48179">
    <property type="entry name" value="6-phosphogluconate dehydrogenase C-terminal domain-like"/>
    <property type="match status" value="1"/>
</dbReference>
<evidence type="ECO:0000256" key="4">
    <source>
        <dbReference type="HAMAP-Rule" id="MF_01925"/>
    </source>
</evidence>
<dbReference type="GO" id="GO:0005737">
    <property type="term" value="C:cytoplasm"/>
    <property type="evidence" value="ECO:0007669"/>
    <property type="project" value="UniProtKB-SubCell"/>
</dbReference>
<dbReference type="SUPFAM" id="SSF51735">
    <property type="entry name" value="NAD(P)-binding Rossmann-fold domains"/>
    <property type="match status" value="1"/>
</dbReference>
<dbReference type="AlphaFoldDB" id="A0A1Z1FA41"/>
<accession>A0A1Z1FA41</accession>
<dbReference type="Proteomes" id="UP000195807">
    <property type="component" value="Chromosome"/>
</dbReference>